<proteinExistence type="predicted"/>
<organism evidence="1 2">
    <name type="scientific">Polyplax serrata</name>
    <name type="common">Common mouse louse</name>
    <dbReference type="NCBI Taxonomy" id="468196"/>
    <lineage>
        <taxon>Eukaryota</taxon>
        <taxon>Metazoa</taxon>
        <taxon>Ecdysozoa</taxon>
        <taxon>Arthropoda</taxon>
        <taxon>Hexapoda</taxon>
        <taxon>Insecta</taxon>
        <taxon>Pterygota</taxon>
        <taxon>Neoptera</taxon>
        <taxon>Paraneoptera</taxon>
        <taxon>Psocodea</taxon>
        <taxon>Troctomorpha</taxon>
        <taxon>Phthiraptera</taxon>
        <taxon>Anoplura</taxon>
        <taxon>Polyplacidae</taxon>
        <taxon>Polyplax</taxon>
    </lineage>
</organism>
<comment type="caution">
    <text evidence="1">The sequence shown here is derived from an EMBL/GenBank/DDBJ whole genome shotgun (WGS) entry which is preliminary data.</text>
</comment>
<sequence>MTSELIAFTEYEEEICFDLDDPDFATTTKSSSVGGNGTNLRTNALTCSMEARVRPGENGEVEFHFYQNQ</sequence>
<keyword evidence="2" id="KW-1185">Reference proteome</keyword>
<evidence type="ECO:0000313" key="1">
    <source>
        <dbReference type="EMBL" id="KAK6627999.1"/>
    </source>
</evidence>
<dbReference type="Proteomes" id="UP001359485">
    <property type="component" value="Unassembled WGS sequence"/>
</dbReference>
<dbReference type="EMBL" id="JAWJWF010000045">
    <property type="protein sequence ID" value="KAK6627999.1"/>
    <property type="molecule type" value="Genomic_DNA"/>
</dbReference>
<protein>
    <submittedName>
        <fullName evidence="1">Uncharacterized protein</fullName>
    </submittedName>
</protein>
<gene>
    <name evidence="1" type="ORF">RUM44_010481</name>
</gene>
<reference evidence="1 2" key="1">
    <citation type="submission" date="2023-09" db="EMBL/GenBank/DDBJ databases">
        <title>Genomes of two closely related lineages of the louse Polyplax serrata with different host specificities.</title>
        <authorList>
            <person name="Martinu J."/>
            <person name="Tarabai H."/>
            <person name="Stefka J."/>
            <person name="Hypsa V."/>
        </authorList>
    </citation>
    <scope>NUCLEOTIDE SEQUENCE [LARGE SCALE GENOMIC DNA]</scope>
    <source>
        <strain evidence="1">98ZLc_SE</strain>
    </source>
</reference>
<name>A0ABR1AVM6_POLSC</name>
<evidence type="ECO:0000313" key="2">
    <source>
        <dbReference type="Proteomes" id="UP001359485"/>
    </source>
</evidence>
<accession>A0ABR1AVM6</accession>